<dbReference type="EMBL" id="NQIK02000002">
    <property type="protein sequence ID" value="KAF7574195.1"/>
    <property type="molecule type" value="Genomic_DNA"/>
</dbReference>
<dbReference type="OMA" id="RFREICC"/>
<reference evidence="3" key="2">
    <citation type="submission" date="2021-05" db="EMBL/GenBank/DDBJ databases">
        <authorList>
            <person name="Moolhuijzen P.M."/>
            <person name="Moffat C.S."/>
        </authorList>
    </citation>
    <scope>NUCLEOTIDE SEQUENCE</scope>
    <source>
        <strain evidence="3">86-124</strain>
    </source>
</reference>
<evidence type="ECO:0000313" key="4">
    <source>
        <dbReference type="Proteomes" id="UP000245464"/>
    </source>
</evidence>
<keyword evidence="1" id="KW-0812">Transmembrane</keyword>
<dbReference type="Proteomes" id="UP000245464">
    <property type="component" value="Chromosome 2"/>
</dbReference>
<gene>
    <name evidence="3" type="ORF">Ptr86124_012114</name>
    <name evidence="2" type="ORF">PtrM4_058180</name>
</gene>
<dbReference type="AlphaFoldDB" id="A0A2W1G023"/>
<reference evidence="2" key="1">
    <citation type="journal article" date="2018" name="BMC Genomics">
        <title>Comparative genomics of the wheat fungal pathogen Pyrenophora tritici-repentis reveals chromosomal variations and genome plasticity.</title>
        <authorList>
            <person name="Moolhuijzen P."/>
            <person name="See P.T."/>
            <person name="Hane J.K."/>
            <person name="Shi G."/>
            <person name="Liu Z."/>
            <person name="Oliver R.P."/>
            <person name="Moffat C.S."/>
        </authorList>
    </citation>
    <scope>NUCLEOTIDE SEQUENCE [LARGE SCALE GENOMIC DNA]</scope>
    <source>
        <strain evidence="2">M4</strain>
    </source>
</reference>
<feature type="transmembrane region" description="Helical" evidence="1">
    <location>
        <begin position="180"/>
        <end position="198"/>
    </location>
</feature>
<feature type="transmembrane region" description="Helical" evidence="1">
    <location>
        <begin position="338"/>
        <end position="358"/>
    </location>
</feature>
<keyword evidence="1" id="KW-1133">Transmembrane helix</keyword>
<feature type="transmembrane region" description="Helical" evidence="1">
    <location>
        <begin position="205"/>
        <end position="226"/>
    </location>
</feature>
<accession>A0A2W1G023</accession>
<reference evidence="5" key="4">
    <citation type="journal article" date="2022" name="Microb. Genom.">
        <title>A global pangenome for the wheat fungal pathogen Pyrenophora tritici-repentis and prediction of effector protein structural homology.</title>
        <authorList>
            <person name="Moolhuijzen P.M."/>
            <person name="See P.T."/>
            <person name="Shi G."/>
            <person name="Powell H.R."/>
            <person name="Cockram J."/>
            <person name="Jorgensen L.N."/>
            <person name="Benslimane H."/>
            <person name="Strelkov S.E."/>
            <person name="Turner J."/>
            <person name="Liu Z."/>
            <person name="Moffat C.S."/>
        </authorList>
    </citation>
    <scope>NUCLEOTIDE SEQUENCE [LARGE SCALE GENOMIC DNA]</scope>
</reference>
<organism evidence="2 4">
    <name type="scientific">Pyrenophora tritici-repentis</name>
    <dbReference type="NCBI Taxonomy" id="45151"/>
    <lineage>
        <taxon>Eukaryota</taxon>
        <taxon>Fungi</taxon>
        <taxon>Dikarya</taxon>
        <taxon>Ascomycota</taxon>
        <taxon>Pezizomycotina</taxon>
        <taxon>Dothideomycetes</taxon>
        <taxon>Pleosporomycetidae</taxon>
        <taxon>Pleosporales</taxon>
        <taxon>Pleosporineae</taxon>
        <taxon>Pleosporaceae</taxon>
        <taxon>Pyrenophora</taxon>
    </lineage>
</organism>
<reference evidence="3" key="3">
    <citation type="journal article" date="2022" name="bioRxiv">
        <title>A global pangenome for the wheat fungal pathogen Pyrenophora tritici-repentis and prediction of effector protein structural homology.</title>
        <authorList>
            <person name="Moolhuijzen P."/>
            <person name="See P.T."/>
            <person name="Shi G."/>
            <person name="Powell H.R."/>
            <person name="Cockram J."/>
            <person name="Jorgensen L.N."/>
            <person name="Benslimane H."/>
            <person name="Strelkov S.E."/>
            <person name="Turner J."/>
            <person name="Liu Z."/>
            <person name="Moffat C.S."/>
        </authorList>
    </citation>
    <scope>NUCLEOTIDE SEQUENCE</scope>
    <source>
        <strain evidence="3">86-124</strain>
    </source>
</reference>
<evidence type="ECO:0000313" key="3">
    <source>
        <dbReference type="EMBL" id="KAI1508815.1"/>
    </source>
</evidence>
<keyword evidence="1" id="KW-0472">Membrane</keyword>
<protein>
    <submittedName>
        <fullName evidence="2">Uncharacterized protein</fullName>
    </submittedName>
</protein>
<dbReference type="Proteomes" id="UP000249757">
    <property type="component" value="Unassembled WGS sequence"/>
</dbReference>
<evidence type="ECO:0000313" key="2">
    <source>
        <dbReference type="EMBL" id="KAF7574195.1"/>
    </source>
</evidence>
<name>A0A2W1G023_9PLEO</name>
<sequence>MTAVAGALGSVIGYVGAEVAEPTAFERLLWAPRFYNYATPRTLFLSALTMPMGGPLHKAALETLDAIRENGLYRGARRGHMLGTAFYHNNKADYINRTTSDGDHEIRNGFWVEVLKMIDQGGREQCAYHDRRWGSNESLPKQPPMSRAKQLLFTLSFSDKLTGSDGNVVSVCEDEVTMDTILGVVFSELSTIVFAVIIGTWQRAFWLSGLLVLPLVVKFISLLVAVRRETLVPLPEPHQNPTSTRLLQRSGDIARATSEADAEPTEIYEVLSPSIGFVLLKGQAALILPFFRHYGHPLRETHYDRFREVCGIILIYVFILYFPAGLIALLWMDPNTQYLWLGYQVFAILFMHISRLFGLGGTARTEERIARLLQDGKEVCLQSGNAKVWVSLVVDEVESVAYGRQMVNRIVEDHARTTNRKVDIPYPSK</sequence>
<proteinExistence type="predicted"/>
<feature type="transmembrane region" description="Helical" evidence="1">
    <location>
        <begin position="312"/>
        <end position="332"/>
    </location>
</feature>
<keyword evidence="5" id="KW-1185">Reference proteome</keyword>
<dbReference type="EMBL" id="NRDI02000023">
    <property type="protein sequence ID" value="KAI1508815.1"/>
    <property type="molecule type" value="Genomic_DNA"/>
</dbReference>
<comment type="caution">
    <text evidence="2">The sequence shown here is derived from an EMBL/GenBank/DDBJ whole genome shotgun (WGS) entry which is preliminary data.</text>
</comment>
<evidence type="ECO:0000313" key="5">
    <source>
        <dbReference type="Proteomes" id="UP000249757"/>
    </source>
</evidence>
<dbReference type="OrthoDB" id="5295335at2759"/>
<evidence type="ECO:0000256" key="1">
    <source>
        <dbReference type="SAM" id="Phobius"/>
    </source>
</evidence>